<dbReference type="EMBL" id="JANSHE010003936">
    <property type="protein sequence ID" value="KAJ2982825.1"/>
    <property type="molecule type" value="Genomic_DNA"/>
</dbReference>
<organism evidence="1 2">
    <name type="scientific">Trametes sanguinea</name>
    <dbReference type="NCBI Taxonomy" id="158606"/>
    <lineage>
        <taxon>Eukaryota</taxon>
        <taxon>Fungi</taxon>
        <taxon>Dikarya</taxon>
        <taxon>Basidiomycota</taxon>
        <taxon>Agaricomycotina</taxon>
        <taxon>Agaricomycetes</taxon>
        <taxon>Polyporales</taxon>
        <taxon>Polyporaceae</taxon>
        <taxon>Trametes</taxon>
    </lineage>
</organism>
<gene>
    <name evidence="1" type="ORF">NUW54_g10703</name>
</gene>
<keyword evidence="2" id="KW-1185">Reference proteome</keyword>
<reference evidence="1" key="1">
    <citation type="submission" date="2022-08" db="EMBL/GenBank/DDBJ databases">
        <title>Genome Sequence of Pycnoporus sanguineus.</title>
        <authorList>
            <person name="Buettner E."/>
        </authorList>
    </citation>
    <scope>NUCLEOTIDE SEQUENCE</scope>
    <source>
        <strain evidence="1">CG-C14</strain>
    </source>
</reference>
<sequence>MLGTTDRVAFTQEGRIVPEGMRMMDGAAACASRALRDDTPVGTVTVDESFPARCSCTTSNTPVAVLPVA</sequence>
<dbReference type="Proteomes" id="UP001144978">
    <property type="component" value="Unassembled WGS sequence"/>
</dbReference>
<evidence type="ECO:0000313" key="2">
    <source>
        <dbReference type="Proteomes" id="UP001144978"/>
    </source>
</evidence>
<protein>
    <submittedName>
        <fullName evidence="1">Uncharacterized protein</fullName>
    </submittedName>
</protein>
<comment type="caution">
    <text evidence="1">The sequence shown here is derived from an EMBL/GenBank/DDBJ whole genome shotgun (WGS) entry which is preliminary data.</text>
</comment>
<accession>A0ACC1NV60</accession>
<name>A0ACC1NV60_9APHY</name>
<evidence type="ECO:0000313" key="1">
    <source>
        <dbReference type="EMBL" id="KAJ2982825.1"/>
    </source>
</evidence>
<proteinExistence type="predicted"/>